<sequence>MMLFILLLFFFAQNTNADLSCPFESCSSTYNSSGCTILCESQDFPPKSQMIDNRIFKLSFTNLKNIPKDAFEGLKITTLEIECQNVEFVDEKAFSNVQKLDNLILSNVKNFSIFSDKIQILSNITLEFSVSNAGLTETSVVSFLESLKTWKKLKSLSITNNHLVHFKYDFNVFFHNLKTLTISHNSIEIFDIKCHNLSTLNIYNNQITKLDKEMLLNLP</sequence>
<evidence type="ECO:0000256" key="2">
    <source>
        <dbReference type="SAM" id="SignalP"/>
    </source>
</evidence>
<proteinExistence type="predicted"/>
<evidence type="ECO:0000259" key="3">
    <source>
        <dbReference type="PROSITE" id="PS51034"/>
    </source>
</evidence>
<evidence type="ECO:0000313" key="4">
    <source>
        <dbReference type="EMBL" id="RMZ93302.1"/>
    </source>
</evidence>
<gene>
    <name evidence="4" type="ORF">BpHYR1_011686</name>
</gene>
<dbReference type="Proteomes" id="UP000276133">
    <property type="component" value="Unassembled WGS sequence"/>
</dbReference>
<accession>A0A3M7P2I9</accession>
<dbReference type="SUPFAM" id="SSF52047">
    <property type="entry name" value="RNI-like"/>
    <property type="match status" value="1"/>
</dbReference>
<feature type="domain" description="ZP" evidence="3">
    <location>
        <begin position="1"/>
        <end position="42"/>
    </location>
</feature>
<dbReference type="GO" id="GO:0031012">
    <property type="term" value="C:extracellular matrix"/>
    <property type="evidence" value="ECO:0007669"/>
    <property type="project" value="TreeGrafter"/>
</dbReference>
<feature type="signal peptide" evidence="2">
    <location>
        <begin position="1"/>
        <end position="17"/>
    </location>
</feature>
<feature type="chain" id="PRO_5018304666" evidence="2">
    <location>
        <begin position="18"/>
        <end position="219"/>
    </location>
</feature>
<keyword evidence="5" id="KW-1185">Reference proteome</keyword>
<dbReference type="InterPro" id="IPR001507">
    <property type="entry name" value="ZP_dom"/>
</dbReference>
<evidence type="ECO:0000313" key="5">
    <source>
        <dbReference type="Proteomes" id="UP000276133"/>
    </source>
</evidence>
<dbReference type="InterPro" id="IPR032675">
    <property type="entry name" value="LRR_dom_sf"/>
</dbReference>
<keyword evidence="1 2" id="KW-0732">Signal</keyword>
<dbReference type="InterPro" id="IPR050328">
    <property type="entry name" value="Dev_Immune_Receptor"/>
</dbReference>
<dbReference type="GO" id="GO:0005615">
    <property type="term" value="C:extracellular space"/>
    <property type="evidence" value="ECO:0007669"/>
    <property type="project" value="TreeGrafter"/>
</dbReference>
<dbReference type="PANTHER" id="PTHR24373:SF370">
    <property type="entry name" value="FISH-LIPS, ISOFORM E"/>
    <property type="match status" value="1"/>
</dbReference>
<dbReference type="Gene3D" id="3.80.10.10">
    <property type="entry name" value="Ribonuclease Inhibitor"/>
    <property type="match status" value="2"/>
</dbReference>
<organism evidence="4 5">
    <name type="scientific">Brachionus plicatilis</name>
    <name type="common">Marine rotifer</name>
    <name type="synonym">Brachionus muelleri</name>
    <dbReference type="NCBI Taxonomy" id="10195"/>
    <lineage>
        <taxon>Eukaryota</taxon>
        <taxon>Metazoa</taxon>
        <taxon>Spiralia</taxon>
        <taxon>Gnathifera</taxon>
        <taxon>Rotifera</taxon>
        <taxon>Eurotatoria</taxon>
        <taxon>Monogononta</taxon>
        <taxon>Pseudotrocha</taxon>
        <taxon>Ploima</taxon>
        <taxon>Brachionidae</taxon>
        <taxon>Brachionus</taxon>
    </lineage>
</organism>
<dbReference type="PROSITE" id="PS51034">
    <property type="entry name" value="ZP_2"/>
    <property type="match status" value="1"/>
</dbReference>
<evidence type="ECO:0000256" key="1">
    <source>
        <dbReference type="ARBA" id="ARBA00022729"/>
    </source>
</evidence>
<dbReference type="AlphaFoldDB" id="A0A3M7P2I9"/>
<dbReference type="PROSITE" id="PS51450">
    <property type="entry name" value="LRR"/>
    <property type="match status" value="1"/>
</dbReference>
<comment type="caution">
    <text evidence="4">The sequence shown here is derived from an EMBL/GenBank/DDBJ whole genome shotgun (WGS) entry which is preliminary data.</text>
</comment>
<reference evidence="4 5" key="1">
    <citation type="journal article" date="2018" name="Sci. Rep.">
        <title>Genomic signatures of local adaptation to the degree of environmental predictability in rotifers.</title>
        <authorList>
            <person name="Franch-Gras L."/>
            <person name="Hahn C."/>
            <person name="Garcia-Roger E.M."/>
            <person name="Carmona M.J."/>
            <person name="Serra M."/>
            <person name="Gomez A."/>
        </authorList>
    </citation>
    <scope>NUCLEOTIDE SEQUENCE [LARGE SCALE GENOMIC DNA]</scope>
    <source>
        <strain evidence="4">HYR1</strain>
    </source>
</reference>
<dbReference type="InterPro" id="IPR001611">
    <property type="entry name" value="Leu-rich_rpt"/>
</dbReference>
<feature type="non-terminal residue" evidence="4">
    <location>
        <position position="219"/>
    </location>
</feature>
<dbReference type="PANTHER" id="PTHR24373">
    <property type="entry name" value="SLIT RELATED LEUCINE-RICH REPEAT NEURONAL PROTEIN"/>
    <property type="match status" value="1"/>
</dbReference>
<dbReference type="EMBL" id="REGN01013916">
    <property type="protein sequence ID" value="RMZ93302.1"/>
    <property type="molecule type" value="Genomic_DNA"/>
</dbReference>
<dbReference type="OrthoDB" id="2325980at2759"/>
<name>A0A3M7P2I9_BRAPC</name>
<protein>
    <submittedName>
        <fullName evidence="4">Trophoblast glyco-like</fullName>
    </submittedName>
</protein>